<gene>
    <name evidence="2" type="ORF">MOZ60_07070</name>
</gene>
<keyword evidence="3" id="KW-1185">Reference proteome</keyword>
<dbReference type="PANTHER" id="PTHR39201:SF1">
    <property type="entry name" value="FLAVODOXIN-LIKE DOMAIN-CONTAINING PROTEIN"/>
    <property type="match status" value="1"/>
</dbReference>
<organism evidence="2 3">
    <name type="scientific">Grylomicrobium aquisgranensis</name>
    <dbReference type="NCBI Taxonomy" id="2926318"/>
    <lineage>
        <taxon>Bacteria</taxon>
        <taxon>Bacillati</taxon>
        <taxon>Bacillota</taxon>
        <taxon>Erysipelotrichia</taxon>
        <taxon>Erysipelotrichales</taxon>
        <taxon>Erysipelotrichaceae</taxon>
        <taxon>Grylomicrobium</taxon>
    </lineage>
</organism>
<dbReference type="RefSeq" id="WP_277008070.1">
    <property type="nucleotide sequence ID" value="NZ_JALBUR010000015.1"/>
</dbReference>
<protein>
    <submittedName>
        <fullName evidence="2">Flavodoxin</fullName>
    </submittedName>
</protein>
<name>A0AB35U428_9FIRM</name>
<dbReference type="InterPro" id="IPR008254">
    <property type="entry name" value="Flavodoxin/NO_synth"/>
</dbReference>
<comment type="caution">
    <text evidence="2">The sequence shown here is derived from an EMBL/GenBank/DDBJ whole genome shotgun (WGS) entry which is preliminary data.</text>
</comment>
<proteinExistence type="predicted"/>
<dbReference type="Gene3D" id="3.40.50.360">
    <property type="match status" value="1"/>
</dbReference>
<feature type="domain" description="Flavodoxin-like" evidence="1">
    <location>
        <begin position="26"/>
        <end position="168"/>
    </location>
</feature>
<sequence length="173" mass="19587">MKKNLVIYYSRRGENYVSGRIEDLAKGNCEYLAAYIQDAIEVDLFHAETVVPYSKDYEECTREAARDLKENRKPELKAYLDDLSDYDNIFLVGPCWWGTYPMALFVALDGLDFTGKHVFCCMSHEGSGMGHSVQDCKKKLKGAIFGESLAVQGSRTQASRDLVSAWAQKCMNR</sequence>
<dbReference type="Pfam" id="PF12682">
    <property type="entry name" value="Flavodoxin_4"/>
    <property type="match status" value="1"/>
</dbReference>
<evidence type="ECO:0000259" key="1">
    <source>
        <dbReference type="Pfam" id="PF12682"/>
    </source>
</evidence>
<dbReference type="InterPro" id="IPR029039">
    <property type="entry name" value="Flavoprotein-like_sf"/>
</dbReference>
<dbReference type="EMBL" id="JALBUR010000015">
    <property type="protein sequence ID" value="MDX8419853.1"/>
    <property type="molecule type" value="Genomic_DNA"/>
</dbReference>
<dbReference type="SUPFAM" id="SSF52218">
    <property type="entry name" value="Flavoproteins"/>
    <property type="match status" value="1"/>
</dbReference>
<dbReference type="GO" id="GO:0016651">
    <property type="term" value="F:oxidoreductase activity, acting on NAD(P)H"/>
    <property type="evidence" value="ECO:0007669"/>
    <property type="project" value="UniProtKB-ARBA"/>
</dbReference>
<dbReference type="AlphaFoldDB" id="A0AB35U428"/>
<reference evidence="2 3" key="1">
    <citation type="submission" date="2022-03" db="EMBL/GenBank/DDBJ databases">
        <title>Novel taxa within the pig intestine.</title>
        <authorList>
            <person name="Wylensek D."/>
            <person name="Bishof K."/>
            <person name="Afrizal A."/>
            <person name="Clavel T."/>
        </authorList>
    </citation>
    <scope>NUCLEOTIDE SEQUENCE [LARGE SCALE GENOMIC DNA]</scope>
    <source>
        <strain evidence="2 3">CLA-KB-P133</strain>
    </source>
</reference>
<dbReference type="PANTHER" id="PTHR39201">
    <property type="entry name" value="EXPORTED PROTEIN-RELATED"/>
    <property type="match status" value="1"/>
</dbReference>
<accession>A0AB35U428</accession>
<dbReference type="GO" id="GO:0010181">
    <property type="term" value="F:FMN binding"/>
    <property type="evidence" value="ECO:0007669"/>
    <property type="project" value="InterPro"/>
</dbReference>
<evidence type="ECO:0000313" key="3">
    <source>
        <dbReference type="Proteomes" id="UP001286174"/>
    </source>
</evidence>
<dbReference type="Proteomes" id="UP001286174">
    <property type="component" value="Unassembled WGS sequence"/>
</dbReference>
<evidence type="ECO:0000313" key="2">
    <source>
        <dbReference type="EMBL" id="MDX8419853.1"/>
    </source>
</evidence>